<comment type="caution">
    <text evidence="2">The sequence shown here is derived from an EMBL/GenBank/DDBJ whole genome shotgun (WGS) entry which is preliminary data.</text>
</comment>
<dbReference type="GO" id="GO:0008233">
    <property type="term" value="F:peptidase activity"/>
    <property type="evidence" value="ECO:0007669"/>
    <property type="project" value="InterPro"/>
</dbReference>
<organism evidence="2 3">
    <name type="scientific">Candidatus Gallitreponema excrementavium</name>
    <dbReference type="NCBI Taxonomy" id="2840840"/>
    <lineage>
        <taxon>Bacteria</taxon>
        <taxon>Pseudomonadati</taxon>
        <taxon>Spirochaetota</taxon>
        <taxon>Spirochaetia</taxon>
        <taxon>Spirochaetales</taxon>
        <taxon>Candidatus Gallitreponema</taxon>
    </lineage>
</organism>
<proteinExistence type="predicted"/>
<accession>A0A9D9HN24</accession>
<dbReference type="Gene3D" id="3.30.1380.10">
    <property type="match status" value="1"/>
</dbReference>
<evidence type="ECO:0000313" key="2">
    <source>
        <dbReference type="EMBL" id="MBO8456927.1"/>
    </source>
</evidence>
<evidence type="ECO:0000313" key="3">
    <source>
        <dbReference type="Proteomes" id="UP000823638"/>
    </source>
</evidence>
<reference evidence="2" key="1">
    <citation type="submission" date="2020-10" db="EMBL/GenBank/DDBJ databases">
        <authorList>
            <person name="Gilroy R."/>
        </authorList>
    </citation>
    <scope>NUCLEOTIDE SEQUENCE</scope>
    <source>
        <strain evidence="2">10532</strain>
    </source>
</reference>
<sequence length="256" mass="30833">MAFHLAYPERVSEPFMKDGDWCILLDEEEFYWAQGRLLHKYYREIPFEYSMFDIFPYPEVELKTYTDKEAAIIKKNLDIDFTEKTGYPRNVYFFECLYGIHTQEDCDNVLVPVDFLGYPLKVHPMIKAPLERVEKQITVLAQSDNEVRRFLESLFRIDCHNFRRIAGTSQLSLHSFGIAVDFLPYTYGKKEYYWYNTGRKDWYKIPVKKRWMPPEQIVSIFEKEGFVWGGKWFKFDNIHFEYRPEVLILSRRLNGK</sequence>
<feature type="domain" description="Peptidase M15C" evidence="1">
    <location>
        <begin position="167"/>
        <end position="242"/>
    </location>
</feature>
<dbReference type="Pfam" id="PF13539">
    <property type="entry name" value="Peptidase_M15_4"/>
    <property type="match status" value="1"/>
</dbReference>
<name>A0A9D9HN24_9SPIR</name>
<dbReference type="InterPro" id="IPR009045">
    <property type="entry name" value="Zn_M74/Hedgehog-like"/>
</dbReference>
<reference evidence="2" key="2">
    <citation type="journal article" date="2021" name="PeerJ">
        <title>Extensive microbial diversity within the chicken gut microbiome revealed by metagenomics and culture.</title>
        <authorList>
            <person name="Gilroy R."/>
            <person name="Ravi A."/>
            <person name="Getino M."/>
            <person name="Pursley I."/>
            <person name="Horton D.L."/>
            <person name="Alikhan N.F."/>
            <person name="Baker D."/>
            <person name="Gharbi K."/>
            <person name="Hall N."/>
            <person name="Watson M."/>
            <person name="Adriaenssens E.M."/>
            <person name="Foster-Nyarko E."/>
            <person name="Jarju S."/>
            <person name="Secka A."/>
            <person name="Antonio M."/>
            <person name="Oren A."/>
            <person name="Chaudhuri R.R."/>
            <person name="La Ragione R."/>
            <person name="Hildebrand F."/>
            <person name="Pallen M.J."/>
        </authorList>
    </citation>
    <scope>NUCLEOTIDE SEQUENCE</scope>
    <source>
        <strain evidence="2">10532</strain>
    </source>
</reference>
<dbReference type="Proteomes" id="UP000823638">
    <property type="component" value="Unassembled WGS sequence"/>
</dbReference>
<gene>
    <name evidence="2" type="ORF">IAA81_01715</name>
</gene>
<dbReference type="EMBL" id="JADIMM010000023">
    <property type="protein sequence ID" value="MBO8456927.1"/>
    <property type="molecule type" value="Genomic_DNA"/>
</dbReference>
<protein>
    <submittedName>
        <fullName evidence="2">M15 family metallopeptidase</fullName>
    </submittedName>
</protein>
<evidence type="ECO:0000259" key="1">
    <source>
        <dbReference type="Pfam" id="PF13539"/>
    </source>
</evidence>
<dbReference type="InterPro" id="IPR039561">
    <property type="entry name" value="Peptidase_M15C"/>
</dbReference>
<dbReference type="SUPFAM" id="SSF55166">
    <property type="entry name" value="Hedgehog/DD-peptidase"/>
    <property type="match status" value="1"/>
</dbReference>
<dbReference type="AlphaFoldDB" id="A0A9D9HN24"/>